<dbReference type="InterPro" id="IPR026669">
    <property type="entry name" value="Arsenite_MeTrfase-like"/>
</dbReference>
<feature type="domain" description="Methyltransferase" evidence="9">
    <location>
        <begin position="76"/>
        <end position="222"/>
    </location>
</feature>
<comment type="catalytic activity">
    <reaction evidence="7">
        <text>arsenic triglutathione + 2 [thioredoxin]-dithiol + 2 S-adenosyl-L-methionine + H2O = dimethylarsinous acid + 2 [thioredoxin]-disulfide + 3 glutathione + 2 S-adenosyl-L-homocysteine + 2 H(+)</text>
        <dbReference type="Rhea" id="RHEA:69464"/>
        <dbReference type="Rhea" id="RHEA-COMP:10698"/>
        <dbReference type="Rhea" id="RHEA-COMP:10700"/>
        <dbReference type="ChEBI" id="CHEBI:15377"/>
        <dbReference type="ChEBI" id="CHEBI:15378"/>
        <dbReference type="ChEBI" id="CHEBI:23808"/>
        <dbReference type="ChEBI" id="CHEBI:29950"/>
        <dbReference type="ChEBI" id="CHEBI:50058"/>
        <dbReference type="ChEBI" id="CHEBI:57856"/>
        <dbReference type="ChEBI" id="CHEBI:57925"/>
        <dbReference type="ChEBI" id="CHEBI:59789"/>
        <dbReference type="ChEBI" id="CHEBI:183640"/>
        <dbReference type="EC" id="2.1.1.137"/>
    </reaction>
</comment>
<dbReference type="Pfam" id="PF13847">
    <property type="entry name" value="Methyltransf_31"/>
    <property type="match status" value="1"/>
</dbReference>
<evidence type="ECO:0000256" key="4">
    <source>
        <dbReference type="ARBA" id="ARBA00034521"/>
    </source>
</evidence>
<evidence type="ECO:0000256" key="3">
    <source>
        <dbReference type="ARBA" id="ARBA00034487"/>
    </source>
</evidence>
<sequence>MKEENIKKAVRESYAKVVISNSCCCSAPVTNCCGQVDLAKEISSNIGYTKDDLGKAPESSNLGLGCGNPIALASLKKGEVVLDLGSGAGFDCFLAADKVGPEGKVIGVDMTPEMINKARDNAQKNNFTNVEFMQGEIENLPVADGIIDIIISNCVINLSPDKDSVFSEAFRVLKPGGRIMVSDIVLTKELPDFIKNNVSAYVGCISGAIVKYDYLNAIKKAGFT</sequence>
<keyword evidence="1" id="KW-0808">Transferase</keyword>
<organism evidence="10">
    <name type="scientific">marine sediment metagenome</name>
    <dbReference type="NCBI Taxonomy" id="412755"/>
    <lineage>
        <taxon>unclassified sequences</taxon>
        <taxon>metagenomes</taxon>
        <taxon>ecological metagenomes</taxon>
    </lineage>
</organism>
<evidence type="ECO:0000259" key="9">
    <source>
        <dbReference type="Pfam" id="PF13847"/>
    </source>
</evidence>
<dbReference type="InterPro" id="IPR025714">
    <property type="entry name" value="Methyltranfer_dom"/>
</dbReference>
<comment type="catalytic activity">
    <reaction evidence="6">
        <text>arsenic triglutathione + [thioredoxin]-dithiol + S-adenosyl-L-methionine + 2 H2O = methylarsonous acid + [thioredoxin]-disulfide + 3 glutathione + S-adenosyl-L-homocysteine + H(+)</text>
        <dbReference type="Rhea" id="RHEA:69460"/>
        <dbReference type="Rhea" id="RHEA-COMP:10698"/>
        <dbReference type="Rhea" id="RHEA-COMP:10700"/>
        <dbReference type="ChEBI" id="CHEBI:15377"/>
        <dbReference type="ChEBI" id="CHEBI:15378"/>
        <dbReference type="ChEBI" id="CHEBI:17826"/>
        <dbReference type="ChEBI" id="CHEBI:29950"/>
        <dbReference type="ChEBI" id="CHEBI:50058"/>
        <dbReference type="ChEBI" id="CHEBI:57856"/>
        <dbReference type="ChEBI" id="CHEBI:57925"/>
        <dbReference type="ChEBI" id="CHEBI:59789"/>
        <dbReference type="ChEBI" id="CHEBI:183640"/>
        <dbReference type="EC" id="2.1.1.137"/>
    </reaction>
</comment>
<name>X1C732_9ZZZZ</name>
<evidence type="ECO:0000256" key="6">
    <source>
        <dbReference type="ARBA" id="ARBA00047941"/>
    </source>
</evidence>
<evidence type="ECO:0000256" key="1">
    <source>
        <dbReference type="ARBA" id="ARBA00022679"/>
    </source>
</evidence>
<dbReference type="EMBL" id="BART01023081">
    <property type="protein sequence ID" value="GAH03871.1"/>
    <property type="molecule type" value="Genomic_DNA"/>
</dbReference>
<evidence type="ECO:0000256" key="7">
    <source>
        <dbReference type="ARBA" id="ARBA00047943"/>
    </source>
</evidence>
<evidence type="ECO:0000256" key="2">
    <source>
        <dbReference type="ARBA" id="ARBA00022691"/>
    </source>
</evidence>
<dbReference type="NCBIfam" id="NF008823">
    <property type="entry name" value="PRK11873.1"/>
    <property type="match status" value="1"/>
</dbReference>
<dbReference type="PANTHER" id="PTHR43675">
    <property type="entry name" value="ARSENITE METHYLTRANSFERASE"/>
    <property type="match status" value="1"/>
</dbReference>
<keyword evidence="2" id="KW-0949">S-adenosyl-L-methionine</keyword>
<feature type="non-terminal residue" evidence="10">
    <location>
        <position position="224"/>
    </location>
</feature>
<protein>
    <recommendedName>
        <fullName evidence="5">Arsenite methyltransferase</fullName>
        <ecNumber evidence="4">2.1.1.137</ecNumber>
    </recommendedName>
</protein>
<dbReference type="SUPFAM" id="SSF53335">
    <property type="entry name" value="S-adenosyl-L-methionine-dependent methyltransferases"/>
    <property type="match status" value="1"/>
</dbReference>
<dbReference type="GO" id="GO:0030791">
    <property type="term" value="F:arsenite methyltransferase activity"/>
    <property type="evidence" value="ECO:0007669"/>
    <property type="project" value="UniProtKB-EC"/>
</dbReference>
<dbReference type="Gene3D" id="3.40.50.150">
    <property type="entry name" value="Vaccinia Virus protein VP39"/>
    <property type="match status" value="1"/>
</dbReference>
<dbReference type="InterPro" id="IPR029063">
    <property type="entry name" value="SAM-dependent_MTases_sf"/>
</dbReference>
<dbReference type="CDD" id="cd02440">
    <property type="entry name" value="AdoMet_MTases"/>
    <property type="match status" value="1"/>
</dbReference>
<gene>
    <name evidence="10" type="ORF">S01H4_42091</name>
</gene>
<dbReference type="PANTHER" id="PTHR43675:SF8">
    <property type="entry name" value="ARSENITE METHYLTRANSFERASE"/>
    <property type="match status" value="1"/>
</dbReference>
<evidence type="ECO:0000313" key="10">
    <source>
        <dbReference type="EMBL" id="GAH03871.1"/>
    </source>
</evidence>
<evidence type="ECO:0000256" key="8">
    <source>
        <dbReference type="ARBA" id="ARBA00048428"/>
    </source>
</evidence>
<dbReference type="EC" id="2.1.1.137" evidence="4"/>
<comment type="catalytic activity">
    <reaction evidence="8">
        <text>arsenic triglutathione + 3 [thioredoxin]-dithiol + 3 S-adenosyl-L-methionine = trimethylarsine + 3 [thioredoxin]-disulfide + 3 glutathione + 3 S-adenosyl-L-homocysteine + 3 H(+)</text>
        <dbReference type="Rhea" id="RHEA:69432"/>
        <dbReference type="Rhea" id="RHEA-COMP:10698"/>
        <dbReference type="Rhea" id="RHEA-COMP:10700"/>
        <dbReference type="ChEBI" id="CHEBI:15378"/>
        <dbReference type="ChEBI" id="CHEBI:27130"/>
        <dbReference type="ChEBI" id="CHEBI:29950"/>
        <dbReference type="ChEBI" id="CHEBI:50058"/>
        <dbReference type="ChEBI" id="CHEBI:57856"/>
        <dbReference type="ChEBI" id="CHEBI:57925"/>
        <dbReference type="ChEBI" id="CHEBI:59789"/>
        <dbReference type="ChEBI" id="CHEBI:183640"/>
        <dbReference type="EC" id="2.1.1.137"/>
    </reaction>
</comment>
<comment type="similarity">
    <text evidence="3">Belongs to the methyltransferase superfamily. Arsenite methyltransferase family.</text>
</comment>
<proteinExistence type="inferred from homology"/>
<reference evidence="10" key="1">
    <citation type="journal article" date="2014" name="Front. Microbiol.">
        <title>High frequency of phylogenetically diverse reductive dehalogenase-homologous genes in deep subseafloor sedimentary metagenomes.</title>
        <authorList>
            <person name="Kawai M."/>
            <person name="Futagami T."/>
            <person name="Toyoda A."/>
            <person name="Takaki Y."/>
            <person name="Nishi S."/>
            <person name="Hori S."/>
            <person name="Arai W."/>
            <person name="Tsubouchi T."/>
            <person name="Morono Y."/>
            <person name="Uchiyama I."/>
            <person name="Ito T."/>
            <person name="Fujiyama A."/>
            <person name="Inagaki F."/>
            <person name="Takami H."/>
        </authorList>
    </citation>
    <scope>NUCLEOTIDE SEQUENCE</scope>
    <source>
        <strain evidence="10">Expedition CK06-06</strain>
    </source>
</reference>
<evidence type="ECO:0000256" key="5">
    <source>
        <dbReference type="ARBA" id="ARBA00034545"/>
    </source>
</evidence>
<comment type="caution">
    <text evidence="10">The sequence shown here is derived from an EMBL/GenBank/DDBJ whole genome shotgun (WGS) entry which is preliminary data.</text>
</comment>
<accession>X1C732</accession>
<dbReference type="AlphaFoldDB" id="X1C732"/>